<reference evidence="2 3" key="1">
    <citation type="submission" date="2016-10" db="EMBL/GenBank/DDBJ databases">
        <title>Comparative genome analysis of multiple Pseudomonas spp. focuses on biocontrol and plant growth promoting traits.</title>
        <authorList>
            <person name="Tao X.-Y."/>
            <person name="Taylor C.G."/>
        </authorList>
    </citation>
    <scope>NUCLEOTIDE SEQUENCE [LARGE SCALE GENOMIC DNA]</scope>
    <source>
        <strain evidence="2 3">37D10</strain>
    </source>
</reference>
<dbReference type="Proteomes" id="UP000284684">
    <property type="component" value="Unassembled WGS sequence"/>
</dbReference>
<gene>
    <name evidence="2" type="ORF">BK658_16475</name>
</gene>
<protein>
    <submittedName>
        <fullName evidence="2">Uncharacterized protein</fullName>
    </submittedName>
</protein>
<evidence type="ECO:0000313" key="3">
    <source>
        <dbReference type="Proteomes" id="UP000284684"/>
    </source>
</evidence>
<proteinExistence type="predicted"/>
<sequence length="82" mass="9279">MAFLPQYAGLGNGRVLLDEWIRWGLDESWQHIKPRLQQWQAKRAAAVARLTRAPVVTGVDKKIAPTAHPMEDEHASPSHSQR</sequence>
<name>A0A423GPX7_9PSED</name>
<feature type="compositionally biased region" description="Basic and acidic residues" evidence="1">
    <location>
        <begin position="60"/>
        <end position="76"/>
    </location>
</feature>
<dbReference type="AlphaFoldDB" id="A0A423GPX7"/>
<organism evidence="2 3">
    <name type="scientific">Pseudomonas brassicacearum</name>
    <dbReference type="NCBI Taxonomy" id="930166"/>
    <lineage>
        <taxon>Bacteria</taxon>
        <taxon>Pseudomonadati</taxon>
        <taxon>Pseudomonadota</taxon>
        <taxon>Gammaproteobacteria</taxon>
        <taxon>Pseudomonadales</taxon>
        <taxon>Pseudomonadaceae</taxon>
        <taxon>Pseudomonas</taxon>
    </lineage>
</organism>
<accession>A0A423GPX7</accession>
<evidence type="ECO:0000313" key="2">
    <source>
        <dbReference type="EMBL" id="ROM95423.1"/>
    </source>
</evidence>
<comment type="caution">
    <text evidence="2">The sequence shown here is derived from an EMBL/GenBank/DDBJ whole genome shotgun (WGS) entry which is preliminary data.</text>
</comment>
<dbReference type="EMBL" id="MOBI01000018">
    <property type="protein sequence ID" value="ROM95423.1"/>
    <property type="molecule type" value="Genomic_DNA"/>
</dbReference>
<evidence type="ECO:0000256" key="1">
    <source>
        <dbReference type="SAM" id="MobiDB-lite"/>
    </source>
</evidence>
<feature type="region of interest" description="Disordered" evidence="1">
    <location>
        <begin position="60"/>
        <end position="82"/>
    </location>
</feature>